<dbReference type="Pfam" id="PF02194">
    <property type="entry name" value="PXA"/>
    <property type="match status" value="1"/>
</dbReference>
<dbReference type="Proteomes" id="UP000054630">
    <property type="component" value="Unassembled WGS sequence"/>
</dbReference>
<evidence type="ECO:0000256" key="2">
    <source>
        <dbReference type="SAM" id="Phobius"/>
    </source>
</evidence>
<dbReference type="SMART" id="SM00312">
    <property type="entry name" value="PX"/>
    <property type="match status" value="1"/>
</dbReference>
<protein>
    <submittedName>
        <fullName evidence="4">Sorting nexin-14</fullName>
    </submittedName>
</protein>
<dbReference type="PANTHER" id="PTHR22775">
    <property type="entry name" value="SORTING NEXIN"/>
    <property type="match status" value="1"/>
</dbReference>
<keyword evidence="2" id="KW-1133">Transmembrane helix</keyword>
<dbReference type="SUPFAM" id="SSF64268">
    <property type="entry name" value="PX domain"/>
    <property type="match status" value="1"/>
</dbReference>
<evidence type="ECO:0000313" key="5">
    <source>
        <dbReference type="Proteomes" id="UP000054630"/>
    </source>
</evidence>
<evidence type="ECO:0000256" key="1">
    <source>
        <dbReference type="SAM" id="MobiDB-lite"/>
    </source>
</evidence>
<feature type="compositionally biased region" description="Basic and acidic residues" evidence="1">
    <location>
        <begin position="530"/>
        <end position="552"/>
    </location>
</feature>
<dbReference type="STRING" id="6336.A0A0V0RSR3"/>
<keyword evidence="2" id="KW-0472">Membrane</keyword>
<dbReference type="InterPro" id="IPR036871">
    <property type="entry name" value="PX_dom_sf"/>
</dbReference>
<dbReference type="InterPro" id="IPR001683">
    <property type="entry name" value="PX_dom"/>
</dbReference>
<dbReference type="OrthoDB" id="5957963at2759"/>
<evidence type="ECO:0000313" key="4">
    <source>
        <dbReference type="EMBL" id="KRX17520.1"/>
    </source>
</evidence>
<evidence type="ECO:0000259" key="3">
    <source>
        <dbReference type="PROSITE" id="PS50195"/>
    </source>
</evidence>
<feature type="region of interest" description="Disordered" evidence="1">
    <location>
        <begin position="332"/>
        <end position="358"/>
    </location>
</feature>
<feature type="compositionally biased region" description="Low complexity" evidence="1">
    <location>
        <begin position="570"/>
        <end position="583"/>
    </location>
</feature>
<dbReference type="Pfam" id="PF00787">
    <property type="entry name" value="PX"/>
    <property type="match status" value="1"/>
</dbReference>
<feature type="compositionally biased region" description="Acidic residues" evidence="1">
    <location>
        <begin position="519"/>
        <end position="529"/>
    </location>
</feature>
<comment type="caution">
    <text evidence="4">The sequence shown here is derived from an EMBL/GenBank/DDBJ whole genome shotgun (WGS) entry which is preliminary data.</text>
</comment>
<dbReference type="AlphaFoldDB" id="A0A0V0RSR3"/>
<dbReference type="PANTHER" id="PTHR22775:SF3">
    <property type="entry name" value="SORTING NEXIN-13"/>
    <property type="match status" value="1"/>
</dbReference>
<keyword evidence="5" id="KW-1185">Reference proteome</keyword>
<feature type="region of interest" description="Disordered" evidence="1">
    <location>
        <begin position="519"/>
        <end position="586"/>
    </location>
</feature>
<dbReference type="PROSITE" id="PS50195">
    <property type="entry name" value="PX"/>
    <property type="match status" value="1"/>
</dbReference>
<dbReference type="InterPro" id="IPR003114">
    <property type="entry name" value="Phox_assoc"/>
</dbReference>
<name>A0A0V0RSR3_9BILA</name>
<reference evidence="4 5" key="1">
    <citation type="submission" date="2015-01" db="EMBL/GenBank/DDBJ databases">
        <title>Evolution of Trichinella species and genotypes.</title>
        <authorList>
            <person name="Korhonen P.K."/>
            <person name="Edoardo P."/>
            <person name="Giuseppe L.R."/>
            <person name="Gasser R.B."/>
        </authorList>
    </citation>
    <scope>NUCLEOTIDE SEQUENCE [LARGE SCALE GENOMIC DNA]</scope>
    <source>
        <strain evidence="4">ISS37</strain>
    </source>
</reference>
<accession>A0A0V0RSR3</accession>
<dbReference type="EMBL" id="JYDL01000086">
    <property type="protein sequence ID" value="KRX17520.1"/>
    <property type="molecule type" value="Genomic_DNA"/>
</dbReference>
<gene>
    <name evidence="4" type="primary">Snx14</name>
    <name evidence="4" type="ORF">T07_2434</name>
</gene>
<organism evidence="4 5">
    <name type="scientific">Trichinella nelsoni</name>
    <dbReference type="NCBI Taxonomy" id="6336"/>
    <lineage>
        <taxon>Eukaryota</taxon>
        <taxon>Metazoa</taxon>
        <taxon>Ecdysozoa</taxon>
        <taxon>Nematoda</taxon>
        <taxon>Enoplea</taxon>
        <taxon>Dorylaimia</taxon>
        <taxon>Trichinellida</taxon>
        <taxon>Trichinellidae</taxon>
        <taxon>Trichinella</taxon>
    </lineage>
</organism>
<feature type="compositionally biased region" description="Acidic residues" evidence="1">
    <location>
        <begin position="553"/>
        <end position="569"/>
    </location>
</feature>
<feature type="domain" description="PX" evidence="3">
    <location>
        <begin position="591"/>
        <end position="707"/>
    </location>
</feature>
<dbReference type="GO" id="GO:0035091">
    <property type="term" value="F:phosphatidylinositol binding"/>
    <property type="evidence" value="ECO:0007669"/>
    <property type="project" value="InterPro"/>
</dbReference>
<proteinExistence type="predicted"/>
<keyword evidence="2" id="KW-0812">Transmembrane</keyword>
<sequence>MTLLRFVKKYRSFITVTCFCNLQKMNFTFQLIRNGQHMSSFNFACFCCFGPLSVHRMIVKLIVTISLFNFVILLAKHSVPLCITCCWLLVVGCVLSEPLLMNDLLAWSTTLNTDQTTNADYSNAGVQLLSDVKTKSTNTNPIVERDDGGGPGDLCWTTCNWGFDKRPLVPRCVDTALQQLCEACLSRYLRSWHDPACDCVTLTNEIRRLIRHVVVVLYDRVVSVNWSSTVVDQLAPVLAIHVADCLDSDDDGNRPGTNGIHPALKSAADERRHLRAWALVLCRACFSHFDQWSEPACVFVRELVAFGLLQPLVEVSTDANLLIEFLTSSLGGKHSSRRSVQQQGRENANGGDEDQADGSAATTPLLFRFACGSDEWPGERFGLADALAEPATLFAFVNYLKHERADLAPVRFLCSTNEILVKLRKGDVERLARARNELHQLCDQHDDQLRSTVGEAGVAVLRSALETSDPASFGRLAAGPLETAHAGTLRMLERRHETAFRQSSFYFQAVFSPETGEIMDESLDGEQGDEEKAGRRLENQQPHGEEIHVHIDEDQDEDEGDDNDKDNDDLLLNNKNSDNNSGSSRRHLSGWKVAVARVEPRREVNSGRTIYVYVVEVEDEMQDRWTVDRRYGDFYALESKLVEFHGDQLLKPFPLPAKKTFGGRASRTFVASRRPDFDQFLKRLLANPLLKGSQLLLAFLSVRGQWTPSVARPFDVIRKMPSVVKLSWERGQNLTGFLKNFAPTNTSSGNTRRTFCVKSSITVPGPTPSVSTSPIPPVTTSVALKLLRVPFKWSIDVIFFTLYRILDFGAPAAALGLVIRRFWPALVDSFVKGRLSRYLKDASRAGRVAHLLNRLTEALVTDDVTGVVGQHCPRDFGAVDEAHTMMALLRPLFGFDLQPQLERCLRSPTLIKRTVYVLIDSLFAKLFPEVDSVTKQSSSVVFMEKKRQ</sequence>
<dbReference type="Gene3D" id="3.30.1520.10">
    <property type="entry name" value="Phox-like domain"/>
    <property type="match status" value="1"/>
</dbReference>
<feature type="transmembrane region" description="Helical" evidence="2">
    <location>
        <begin position="58"/>
        <end position="75"/>
    </location>
</feature>